<protein>
    <submittedName>
        <fullName evidence="1">Uncharacterized protein</fullName>
    </submittedName>
</protein>
<sequence length="55" mass="6479">MKNIGRKKFRRLYDEAKSFENLRSDGQKRMKAARQCALLEIFSSNLLLTCAKSRR</sequence>
<gene>
    <name evidence="1" type="ORF">BN77_0801</name>
</gene>
<organism evidence="1 2">
    <name type="scientific">Rhizobium mesoamericanum STM3625</name>
    <dbReference type="NCBI Taxonomy" id="1211777"/>
    <lineage>
        <taxon>Bacteria</taxon>
        <taxon>Pseudomonadati</taxon>
        <taxon>Pseudomonadota</taxon>
        <taxon>Alphaproteobacteria</taxon>
        <taxon>Hyphomicrobiales</taxon>
        <taxon>Rhizobiaceae</taxon>
        <taxon>Rhizobium/Agrobacterium group</taxon>
        <taxon>Rhizobium</taxon>
    </lineage>
</organism>
<dbReference type="AlphaFoldDB" id="K0PVL8"/>
<evidence type="ECO:0000313" key="1">
    <source>
        <dbReference type="EMBL" id="CCM77833.1"/>
    </source>
</evidence>
<dbReference type="EMBL" id="CANI01000032">
    <property type="protein sequence ID" value="CCM77833.1"/>
    <property type="molecule type" value="Genomic_DNA"/>
</dbReference>
<evidence type="ECO:0000313" key="2">
    <source>
        <dbReference type="Proteomes" id="UP000009319"/>
    </source>
</evidence>
<accession>K0PVL8</accession>
<keyword evidence="2" id="KW-1185">Reference proteome</keyword>
<name>K0PVL8_9HYPH</name>
<dbReference type="STRING" id="1211777.BN77_0801"/>
<dbReference type="Proteomes" id="UP000009319">
    <property type="component" value="Unassembled WGS sequence"/>
</dbReference>
<comment type="caution">
    <text evidence="1">The sequence shown here is derived from an EMBL/GenBank/DDBJ whole genome shotgun (WGS) entry which is preliminary data.</text>
</comment>
<proteinExistence type="predicted"/>
<reference evidence="1 2" key="1">
    <citation type="journal article" date="2013" name="Genome Announc.">
        <title>Draft Genome Sequence of Rhizobium mesoamericanum STM3625, a Nitrogen-Fixing Symbiont of Mimosa pudica Isolated in French Guiana (South America).</title>
        <authorList>
            <person name="Moulin L."/>
            <person name="Mornico D."/>
            <person name="Melkonian R."/>
            <person name="Klonowska A."/>
        </authorList>
    </citation>
    <scope>NUCLEOTIDE SEQUENCE [LARGE SCALE GENOMIC DNA]</scope>
    <source>
        <strain evidence="1 2">STM3625</strain>
    </source>
</reference>
<dbReference type="HOGENOM" id="CLU_3029288_0_0_5"/>